<feature type="domain" description="CCHC-type" evidence="3">
    <location>
        <begin position="244"/>
        <end position="259"/>
    </location>
</feature>
<comment type="caution">
    <text evidence="4">The sequence shown here is derived from an EMBL/GenBank/DDBJ whole genome shotgun (WGS) entry which is preliminary data.</text>
</comment>
<feature type="compositionally biased region" description="Polar residues" evidence="2">
    <location>
        <begin position="1"/>
        <end position="17"/>
    </location>
</feature>
<dbReference type="PANTHER" id="PTHR31286:SF99">
    <property type="entry name" value="DUF4283 DOMAIN-CONTAINING PROTEIN"/>
    <property type="match status" value="1"/>
</dbReference>
<dbReference type="EMBL" id="PGOL01003508">
    <property type="protein sequence ID" value="PKI40682.1"/>
    <property type="molecule type" value="Genomic_DNA"/>
</dbReference>
<keyword evidence="5" id="KW-1185">Reference proteome</keyword>
<protein>
    <recommendedName>
        <fullName evidence="3">CCHC-type domain-containing protein</fullName>
    </recommendedName>
</protein>
<keyword evidence="1" id="KW-0479">Metal-binding</keyword>
<dbReference type="GO" id="GO:0008270">
    <property type="term" value="F:zinc ion binding"/>
    <property type="evidence" value="ECO:0007669"/>
    <property type="project" value="UniProtKB-KW"/>
</dbReference>
<dbReference type="InterPro" id="IPR001878">
    <property type="entry name" value="Znf_CCHC"/>
</dbReference>
<proteinExistence type="predicted"/>
<accession>A0A2I0I9M0</accession>
<keyword evidence="1" id="KW-0862">Zinc</keyword>
<sequence>MESGSTPGNPTETNSKWSSEEEEDLLDRSVTRAKNVEGGRSETVQEDGNHEEMAEGGIDEQEGGQEVDYRSALLGKGLVRRVAARIPAIQRVPPVLRVEDRSMVDFSNKLCPRILVTETELEQFRAPWRGSLIVKVLGRSLVLGHYLTICQWVPIFFPSKAKIDRVAAWVRVPNLPMEYQNEVLLRRIGLGLGHPVRIDRNTVNSVRGNFARICVEVNLGEPWSVVEVVGVIYRVEYKGLNPICLNCGKVGHRCEACQDDQADGKDATIRHKDGEDATRQEEVEVLRSEVQVDMEGHSRAADVAAEARLVATKAGPGPSEFGPWMIGNHTMDGSRFDVLGNGENVEILEGNLMGKSALMETDMERRGVRFKPRSFNMGVSEVGGVRRLVDSEAMLVEEQSKGSETAVRSEGSGVVNFNSVIPASLDPDPDPGKKFPCAEAEKVWDGGTGVETTQLSDQMEEVVPETVATETTEVCPSMGNFQTLRLNDPPRVVGSLVPFYVFIYANIFMELQEGGMSSFQDSFAGLSAAISTRYYYNSRAEDQRCNSEGSSGKFLGFIFQKNCCGIPTQSLSLILPGFHKQFILKRDGEGDGARGSQPCMDTLQNQSDANYGLTSRGAEAHVGRFTDSVWVVQELEVAT</sequence>
<name>A0A2I0I9M0_PUNGR</name>
<feature type="region of interest" description="Disordered" evidence="2">
    <location>
        <begin position="1"/>
        <end position="65"/>
    </location>
</feature>
<feature type="compositionally biased region" description="Basic and acidic residues" evidence="2">
    <location>
        <begin position="26"/>
        <end position="40"/>
    </location>
</feature>
<dbReference type="Proteomes" id="UP000233551">
    <property type="component" value="Unassembled WGS sequence"/>
</dbReference>
<dbReference type="GO" id="GO:0003676">
    <property type="term" value="F:nucleic acid binding"/>
    <property type="evidence" value="ECO:0007669"/>
    <property type="project" value="InterPro"/>
</dbReference>
<evidence type="ECO:0000256" key="2">
    <source>
        <dbReference type="SAM" id="MobiDB-lite"/>
    </source>
</evidence>
<evidence type="ECO:0000313" key="4">
    <source>
        <dbReference type="EMBL" id="PKI40682.1"/>
    </source>
</evidence>
<evidence type="ECO:0000259" key="3">
    <source>
        <dbReference type="PROSITE" id="PS50158"/>
    </source>
</evidence>
<keyword evidence="1" id="KW-0863">Zinc-finger</keyword>
<dbReference type="PANTHER" id="PTHR31286">
    <property type="entry name" value="GLYCINE-RICH CELL WALL STRUCTURAL PROTEIN 1.8-LIKE"/>
    <property type="match status" value="1"/>
</dbReference>
<dbReference type="PROSITE" id="PS50158">
    <property type="entry name" value="ZF_CCHC"/>
    <property type="match status" value="1"/>
</dbReference>
<reference evidence="4 5" key="1">
    <citation type="submission" date="2017-11" db="EMBL/GenBank/DDBJ databases">
        <title>De-novo sequencing of pomegranate (Punica granatum L.) genome.</title>
        <authorList>
            <person name="Akparov Z."/>
            <person name="Amiraslanov A."/>
            <person name="Hajiyeva S."/>
            <person name="Abbasov M."/>
            <person name="Kaur K."/>
            <person name="Hamwieh A."/>
            <person name="Solovyev V."/>
            <person name="Salamov A."/>
            <person name="Braich B."/>
            <person name="Kosarev P."/>
            <person name="Mahmoud A."/>
            <person name="Hajiyev E."/>
            <person name="Babayeva S."/>
            <person name="Izzatullayeva V."/>
            <person name="Mammadov A."/>
            <person name="Mammadov A."/>
            <person name="Sharifova S."/>
            <person name="Ojaghi J."/>
            <person name="Eynullazada K."/>
            <person name="Bayramov B."/>
            <person name="Abdulazimova A."/>
            <person name="Shahmuradov I."/>
        </authorList>
    </citation>
    <scope>NUCLEOTIDE SEQUENCE [LARGE SCALE GENOMIC DNA]</scope>
    <source>
        <strain evidence="5">cv. AG2017</strain>
        <tissue evidence="4">Leaf</tissue>
    </source>
</reference>
<evidence type="ECO:0000313" key="5">
    <source>
        <dbReference type="Proteomes" id="UP000233551"/>
    </source>
</evidence>
<gene>
    <name evidence="4" type="ORF">CRG98_038937</name>
</gene>
<dbReference type="InterPro" id="IPR040256">
    <property type="entry name" value="At4g02000-like"/>
</dbReference>
<dbReference type="AlphaFoldDB" id="A0A2I0I9M0"/>
<evidence type="ECO:0000256" key="1">
    <source>
        <dbReference type="PROSITE-ProRule" id="PRU00047"/>
    </source>
</evidence>
<dbReference type="STRING" id="22663.A0A2I0I9M0"/>
<organism evidence="4 5">
    <name type="scientific">Punica granatum</name>
    <name type="common">Pomegranate</name>
    <dbReference type="NCBI Taxonomy" id="22663"/>
    <lineage>
        <taxon>Eukaryota</taxon>
        <taxon>Viridiplantae</taxon>
        <taxon>Streptophyta</taxon>
        <taxon>Embryophyta</taxon>
        <taxon>Tracheophyta</taxon>
        <taxon>Spermatophyta</taxon>
        <taxon>Magnoliopsida</taxon>
        <taxon>eudicotyledons</taxon>
        <taxon>Gunneridae</taxon>
        <taxon>Pentapetalae</taxon>
        <taxon>rosids</taxon>
        <taxon>malvids</taxon>
        <taxon>Myrtales</taxon>
        <taxon>Lythraceae</taxon>
        <taxon>Punica</taxon>
    </lineage>
</organism>